<organism evidence="1 2">
    <name type="scientific">Timema podura</name>
    <name type="common">Walking stick</name>
    <dbReference type="NCBI Taxonomy" id="61482"/>
    <lineage>
        <taxon>Eukaryota</taxon>
        <taxon>Metazoa</taxon>
        <taxon>Ecdysozoa</taxon>
        <taxon>Arthropoda</taxon>
        <taxon>Hexapoda</taxon>
        <taxon>Insecta</taxon>
        <taxon>Pterygota</taxon>
        <taxon>Neoptera</taxon>
        <taxon>Polyneoptera</taxon>
        <taxon>Phasmatodea</taxon>
        <taxon>Timematodea</taxon>
        <taxon>Timematoidea</taxon>
        <taxon>Timematidae</taxon>
        <taxon>Timema</taxon>
    </lineage>
</organism>
<evidence type="ECO:0008006" key="3">
    <source>
        <dbReference type="Google" id="ProtNLM"/>
    </source>
</evidence>
<evidence type="ECO:0000313" key="1">
    <source>
        <dbReference type="EMBL" id="CAG2060511.1"/>
    </source>
</evidence>
<dbReference type="EMBL" id="CAJPIN010012592">
    <property type="protein sequence ID" value="CAG2060511.1"/>
    <property type="molecule type" value="Genomic_DNA"/>
</dbReference>
<comment type="caution">
    <text evidence="1">The sequence shown here is derived from an EMBL/GenBank/DDBJ whole genome shotgun (WGS) entry which is preliminary data.</text>
</comment>
<reference evidence="1" key="1">
    <citation type="submission" date="2021-03" db="EMBL/GenBank/DDBJ databases">
        <authorList>
            <person name="Tran Van P."/>
        </authorList>
    </citation>
    <scope>NUCLEOTIDE SEQUENCE</scope>
</reference>
<keyword evidence="2" id="KW-1185">Reference proteome</keyword>
<dbReference type="Proteomes" id="UP001153148">
    <property type="component" value="Unassembled WGS sequence"/>
</dbReference>
<sequence>MLRAVVVAAGLIRMRAPHCVLLPIRVIRPDVVAQKKSQGFLSHAKWTTPVIGLKTVTRLCFGSA</sequence>
<name>A0ABN7P3C8_TIMPD</name>
<gene>
    <name evidence="1" type="ORF">TPAB3V08_LOCUS7467</name>
</gene>
<evidence type="ECO:0000313" key="2">
    <source>
        <dbReference type="Proteomes" id="UP001153148"/>
    </source>
</evidence>
<protein>
    <recommendedName>
        <fullName evidence="3">Secreted protein</fullName>
    </recommendedName>
</protein>
<proteinExistence type="predicted"/>
<accession>A0ABN7P3C8</accession>